<keyword evidence="4" id="KW-1185">Reference proteome</keyword>
<dbReference type="EMBL" id="JALJOT010000017">
    <property type="protein sequence ID" value="KAK9901708.1"/>
    <property type="molecule type" value="Genomic_DNA"/>
</dbReference>
<dbReference type="Pfam" id="PF05053">
    <property type="entry name" value="Menin"/>
    <property type="match status" value="1"/>
</dbReference>
<feature type="domain" description="Smr" evidence="2">
    <location>
        <begin position="235"/>
        <end position="321"/>
    </location>
</feature>
<reference evidence="3 4" key="1">
    <citation type="journal article" date="2024" name="Nat. Commun.">
        <title>Phylogenomics reveals the evolutionary origins of lichenization in chlorophyte algae.</title>
        <authorList>
            <person name="Puginier C."/>
            <person name="Libourel C."/>
            <person name="Otte J."/>
            <person name="Skaloud P."/>
            <person name="Haon M."/>
            <person name="Grisel S."/>
            <person name="Petersen M."/>
            <person name="Berrin J.G."/>
            <person name="Delaux P.M."/>
            <person name="Dal Grande F."/>
            <person name="Keller J."/>
        </authorList>
    </citation>
    <scope>NUCLEOTIDE SEQUENCE [LARGE SCALE GENOMIC DNA]</scope>
    <source>
        <strain evidence="3 4">SAG 216-7</strain>
    </source>
</reference>
<sequence length="730" mass="79744">MSTVDQEARKGASTYRSSTKALLGKGWSSLTAEARQADRPLSQYSRQAQKAAPASDISAFPALASGNHVPQNDKPSGIERNGVRYILGQTGHCLRMCWQQRGAILRLQPGSSRSCRRPIPIPTPQLQAPWDSSSERAKSQQERVISSPSVPAYPEDDKQDAYYSFRTDALQLTRRWQKAAQKAGSSFSGGDHSGARKHAREARILRNSALTAHAAAAEAIEHANNEGRGLDMWTLDLHGLHVTEAIVAVDRRLRRLEEHLLAAKLRAAELNVITGRGNHSSGGEGSLGRAVVNHLLGRGIAHNVQLGEESPNIARLSIILGLLERSFTTKERSSNLSVESLREETSACEETFKGFIDDVIVQTHASSLLDTRERHELLHSCHLQVSEDHCWINMGADASREASVEVTTDTAAKRGLAPSEEAWRGWLYNGGHAVLCTPKMAVTALVASLNPAIIARQNTGVDSEEIQLLQKQLLEAIRANHPEAMYPAALCTLADLLEIEEQDALDRAVASGSEQGAATLCTCQSPDTAQAAFEEAIALAERPNSADYQWYPYSYICGFLMRRTGFILQNLGDCHEVALELLRDAGRWLGNKGGASVLRKYRYTSSDGELYKDIEGVIEGYCGALAWLQEKGVSLTSAHLVPLLELWDGVCCLFEKGAKPANWLGHVLRALKLFTAEARADAVSHAQVSSKAMKKASHLWGPLKAPPIKMIFDTADVEENAGRASKRPKR</sequence>
<protein>
    <recommendedName>
        <fullName evidence="2">Smr domain-containing protein</fullName>
    </recommendedName>
</protein>
<dbReference type="Proteomes" id="UP001491310">
    <property type="component" value="Unassembled WGS sequence"/>
</dbReference>
<evidence type="ECO:0000313" key="4">
    <source>
        <dbReference type="Proteomes" id="UP001491310"/>
    </source>
</evidence>
<dbReference type="Pfam" id="PF01713">
    <property type="entry name" value="Smr"/>
    <property type="match status" value="1"/>
</dbReference>
<dbReference type="InterPro" id="IPR036063">
    <property type="entry name" value="Smr_dom_sf"/>
</dbReference>
<accession>A0ABR2YBR5</accession>
<feature type="region of interest" description="Disordered" evidence="1">
    <location>
        <begin position="34"/>
        <end position="55"/>
    </location>
</feature>
<feature type="region of interest" description="Disordered" evidence="1">
    <location>
        <begin position="109"/>
        <end position="158"/>
    </location>
</feature>
<evidence type="ECO:0000259" key="2">
    <source>
        <dbReference type="PROSITE" id="PS50828"/>
    </source>
</evidence>
<dbReference type="PANTHER" id="PTHR47812:SF2">
    <property type="entry name" value="SMR (SMALL MUTS RELATED) DOMAIN-CONTAINING PROTEIN"/>
    <property type="match status" value="1"/>
</dbReference>
<comment type="caution">
    <text evidence="3">The sequence shown here is derived from an EMBL/GenBank/DDBJ whole genome shotgun (WGS) entry which is preliminary data.</text>
</comment>
<evidence type="ECO:0000313" key="3">
    <source>
        <dbReference type="EMBL" id="KAK9901708.1"/>
    </source>
</evidence>
<dbReference type="PROSITE" id="PS50828">
    <property type="entry name" value="SMR"/>
    <property type="match status" value="1"/>
</dbReference>
<dbReference type="InterPro" id="IPR007747">
    <property type="entry name" value="Menin"/>
</dbReference>
<dbReference type="InterPro" id="IPR002625">
    <property type="entry name" value="Smr_dom"/>
</dbReference>
<dbReference type="SUPFAM" id="SSF160443">
    <property type="entry name" value="SMR domain-like"/>
    <property type="match status" value="1"/>
</dbReference>
<dbReference type="InterPro" id="IPR013899">
    <property type="entry name" value="DUF1771"/>
</dbReference>
<name>A0ABR2YBR5_9CHLO</name>
<dbReference type="SMART" id="SM01162">
    <property type="entry name" value="DUF1771"/>
    <property type="match status" value="1"/>
</dbReference>
<gene>
    <name evidence="3" type="ORF">WJX75_009567</name>
</gene>
<proteinExistence type="predicted"/>
<dbReference type="PANTHER" id="PTHR47812">
    <property type="entry name" value="SMR (SMALL MUTS RELATED) DOMAIN-CONTAINING PROTEIN"/>
    <property type="match status" value="1"/>
</dbReference>
<dbReference type="SMART" id="SM00463">
    <property type="entry name" value="SMR"/>
    <property type="match status" value="1"/>
</dbReference>
<organism evidence="3 4">
    <name type="scientific">Coccomyxa subellipsoidea</name>
    <dbReference type="NCBI Taxonomy" id="248742"/>
    <lineage>
        <taxon>Eukaryota</taxon>
        <taxon>Viridiplantae</taxon>
        <taxon>Chlorophyta</taxon>
        <taxon>core chlorophytes</taxon>
        <taxon>Trebouxiophyceae</taxon>
        <taxon>Trebouxiophyceae incertae sedis</taxon>
        <taxon>Coccomyxaceae</taxon>
        <taxon>Coccomyxa</taxon>
    </lineage>
</organism>
<dbReference type="Pfam" id="PF08590">
    <property type="entry name" value="DUF1771"/>
    <property type="match status" value="1"/>
</dbReference>
<evidence type="ECO:0000256" key="1">
    <source>
        <dbReference type="SAM" id="MobiDB-lite"/>
    </source>
</evidence>
<dbReference type="Gene3D" id="3.30.1370.110">
    <property type="match status" value="1"/>
</dbReference>